<evidence type="ECO:0000313" key="3">
    <source>
        <dbReference type="EMBL" id="MDQ2094664.1"/>
    </source>
</evidence>
<evidence type="ECO:0000256" key="1">
    <source>
        <dbReference type="ARBA" id="ARBA00006738"/>
    </source>
</evidence>
<dbReference type="Gene3D" id="3.40.1350.10">
    <property type="match status" value="1"/>
</dbReference>
<dbReference type="PANTHER" id="PTHR34039">
    <property type="entry name" value="UPF0102 PROTEIN YRAN"/>
    <property type="match status" value="1"/>
</dbReference>
<evidence type="ECO:0000256" key="2">
    <source>
        <dbReference type="HAMAP-Rule" id="MF_00048"/>
    </source>
</evidence>
<dbReference type="GO" id="GO:0003676">
    <property type="term" value="F:nucleic acid binding"/>
    <property type="evidence" value="ECO:0007669"/>
    <property type="project" value="InterPro"/>
</dbReference>
<dbReference type="NCBIfam" id="TIGR00252">
    <property type="entry name" value="YraN family protein"/>
    <property type="match status" value="1"/>
</dbReference>
<name>A0AAJ1U818_9RHOB</name>
<comment type="caution">
    <text evidence="3">The sequence shown here is derived from an EMBL/GenBank/DDBJ whole genome shotgun (WGS) entry which is preliminary data.</text>
</comment>
<dbReference type="InterPro" id="IPR003509">
    <property type="entry name" value="UPF0102_YraN-like"/>
</dbReference>
<reference evidence="3" key="2">
    <citation type="submission" date="2023-04" db="EMBL/GenBank/DDBJ databases">
        <title>'Rhodoalgimonas zhirmunskyi' gen. nov., isolated from a red alga.</title>
        <authorList>
            <person name="Nedashkovskaya O.I."/>
            <person name="Otstavnykh N.Y."/>
            <person name="Bystritskaya E.P."/>
            <person name="Balabanova L.A."/>
            <person name="Isaeva M.P."/>
        </authorList>
    </citation>
    <scope>NUCLEOTIDE SEQUENCE</scope>
    <source>
        <strain evidence="3">10Alg 79</strain>
    </source>
</reference>
<sequence>MTAFPLSKTFLAATPVADARRRRGKRAYLSGQAAEARVARDYEQRGLKLDQERYRGSRGEIDLIMRDGAALVFIEVKQSRTFDAAAESLSERQMRRIYGAAEEYLAREPMGQLTEARFDVALVDGQGAVKVLENAFGGF</sequence>
<proteinExistence type="inferred from homology"/>
<evidence type="ECO:0000313" key="4">
    <source>
        <dbReference type="Proteomes" id="UP001227162"/>
    </source>
</evidence>
<keyword evidence="4" id="KW-1185">Reference proteome</keyword>
<dbReference type="Proteomes" id="UP001227162">
    <property type="component" value="Unassembled WGS sequence"/>
</dbReference>
<dbReference type="RefSeq" id="WP_317626284.1">
    <property type="nucleotide sequence ID" value="NZ_JANFFA010000003.1"/>
</dbReference>
<accession>A0AAJ1U818</accession>
<gene>
    <name evidence="3" type="ORF">NOI20_11135</name>
</gene>
<dbReference type="PANTHER" id="PTHR34039:SF1">
    <property type="entry name" value="UPF0102 PROTEIN YRAN"/>
    <property type="match status" value="1"/>
</dbReference>
<dbReference type="HAMAP" id="MF_00048">
    <property type="entry name" value="UPF0102"/>
    <property type="match status" value="1"/>
</dbReference>
<dbReference type="AlphaFoldDB" id="A0AAJ1U818"/>
<comment type="similarity">
    <text evidence="1 2">Belongs to the UPF0102 family.</text>
</comment>
<reference evidence="3" key="1">
    <citation type="submission" date="2022-07" db="EMBL/GenBank/DDBJ databases">
        <authorList>
            <person name="Otstavnykh N."/>
            <person name="Isaeva M."/>
            <person name="Bystritskaya E."/>
        </authorList>
    </citation>
    <scope>NUCLEOTIDE SEQUENCE</scope>
    <source>
        <strain evidence="3">10Alg 79</strain>
    </source>
</reference>
<dbReference type="InterPro" id="IPR011335">
    <property type="entry name" value="Restrct_endonuc-II-like"/>
</dbReference>
<organism evidence="3 4">
    <name type="scientific">Rhodalgimonas zhirmunskyi</name>
    <dbReference type="NCBI Taxonomy" id="2964767"/>
    <lineage>
        <taxon>Bacteria</taxon>
        <taxon>Pseudomonadati</taxon>
        <taxon>Pseudomonadota</taxon>
        <taxon>Alphaproteobacteria</taxon>
        <taxon>Rhodobacterales</taxon>
        <taxon>Roseobacteraceae</taxon>
        <taxon>Rhodalgimonas</taxon>
    </lineage>
</organism>
<protein>
    <recommendedName>
        <fullName evidence="2">UPF0102 protein NOI20_11135</fullName>
    </recommendedName>
</protein>
<dbReference type="SUPFAM" id="SSF52980">
    <property type="entry name" value="Restriction endonuclease-like"/>
    <property type="match status" value="1"/>
</dbReference>
<dbReference type="EMBL" id="JANFFA010000003">
    <property type="protein sequence ID" value="MDQ2094664.1"/>
    <property type="molecule type" value="Genomic_DNA"/>
</dbReference>
<dbReference type="InterPro" id="IPR011856">
    <property type="entry name" value="tRNA_endonuc-like_dom_sf"/>
</dbReference>
<dbReference type="Pfam" id="PF02021">
    <property type="entry name" value="UPF0102"/>
    <property type="match status" value="1"/>
</dbReference>